<evidence type="ECO:0000313" key="3">
    <source>
        <dbReference type="Proteomes" id="UP001140949"/>
    </source>
</evidence>
<dbReference type="PANTHER" id="PTHR12741">
    <property type="entry name" value="LYST-INTERACTING PROTEIN LIP5 DOPAMINE RESPONSIVE PROTEIN DRG-1"/>
    <property type="match status" value="1"/>
</dbReference>
<reference evidence="2" key="2">
    <citation type="submission" date="2023-04" db="EMBL/GenBank/DDBJ databases">
        <authorList>
            <person name="Bruccoleri R.E."/>
            <person name="Oakeley E.J."/>
            <person name="Faust A.-M."/>
            <person name="Dessus-Babus S."/>
            <person name="Altorfer M."/>
            <person name="Burckhardt D."/>
            <person name="Oertli M."/>
            <person name="Naumann U."/>
            <person name="Petersen F."/>
            <person name="Wong J."/>
        </authorList>
    </citation>
    <scope>NUCLEOTIDE SEQUENCE</scope>
    <source>
        <strain evidence="2">GSM-AAB239-AS_SAM_17_03QT</strain>
        <tissue evidence="2">Leaf</tissue>
    </source>
</reference>
<sequence>MVPAIVCLIYPLSLSPLPLLPLKFSFQNPPTMDSPSPGTTTVKFSPLLLLSCALPLHPKSFDRCRQQLSVRDSSLLPSTEAIYIDFAGQRIHLSSLRYGHRPKRGAITMIKPLVGPTKDIMRVPIRTFQWHEFFPQAKNNIGVVIALWSPIILVYFMDTHIWYAIFSTLFGGIYGAYRRLGE</sequence>
<keyword evidence="1" id="KW-0472">Membrane</keyword>
<accession>A0AAX6F4M8</accession>
<feature type="transmembrane region" description="Helical" evidence="1">
    <location>
        <begin position="161"/>
        <end position="177"/>
    </location>
</feature>
<feature type="transmembrane region" description="Helical" evidence="1">
    <location>
        <begin position="137"/>
        <end position="155"/>
    </location>
</feature>
<organism evidence="2 3">
    <name type="scientific">Iris pallida</name>
    <name type="common">Sweet iris</name>
    <dbReference type="NCBI Taxonomy" id="29817"/>
    <lineage>
        <taxon>Eukaryota</taxon>
        <taxon>Viridiplantae</taxon>
        <taxon>Streptophyta</taxon>
        <taxon>Embryophyta</taxon>
        <taxon>Tracheophyta</taxon>
        <taxon>Spermatophyta</taxon>
        <taxon>Magnoliopsida</taxon>
        <taxon>Liliopsida</taxon>
        <taxon>Asparagales</taxon>
        <taxon>Iridaceae</taxon>
        <taxon>Iridoideae</taxon>
        <taxon>Irideae</taxon>
        <taxon>Iris</taxon>
    </lineage>
</organism>
<evidence type="ECO:0000313" key="2">
    <source>
        <dbReference type="EMBL" id="KAJ6811357.1"/>
    </source>
</evidence>
<name>A0AAX6F4M8_IRIPA</name>
<dbReference type="PANTHER" id="PTHR12741:SF48">
    <property type="entry name" value="1,3-BETA-GLUCAN SYNTHASE COMPONENT FKS1-RELATED"/>
    <property type="match status" value="1"/>
</dbReference>
<reference evidence="2" key="1">
    <citation type="journal article" date="2023" name="GigaByte">
        <title>Genome assembly of the bearded iris, Iris pallida Lam.</title>
        <authorList>
            <person name="Bruccoleri R.E."/>
            <person name="Oakeley E.J."/>
            <person name="Faust A.M.E."/>
            <person name="Altorfer M."/>
            <person name="Dessus-Babus S."/>
            <person name="Burckhardt D."/>
            <person name="Oertli M."/>
            <person name="Naumann U."/>
            <person name="Petersen F."/>
            <person name="Wong J."/>
        </authorList>
    </citation>
    <scope>NUCLEOTIDE SEQUENCE</scope>
    <source>
        <strain evidence="2">GSM-AAB239-AS_SAM_17_03QT</strain>
    </source>
</reference>
<keyword evidence="1" id="KW-0812">Transmembrane</keyword>
<evidence type="ECO:0000256" key="1">
    <source>
        <dbReference type="SAM" id="Phobius"/>
    </source>
</evidence>
<keyword evidence="1" id="KW-1133">Transmembrane helix</keyword>
<dbReference type="GO" id="GO:0046527">
    <property type="term" value="F:glucosyltransferase activity"/>
    <property type="evidence" value="ECO:0007669"/>
    <property type="project" value="TreeGrafter"/>
</dbReference>
<proteinExistence type="predicted"/>
<dbReference type="GO" id="GO:0005886">
    <property type="term" value="C:plasma membrane"/>
    <property type="evidence" value="ECO:0007669"/>
    <property type="project" value="TreeGrafter"/>
</dbReference>
<keyword evidence="3" id="KW-1185">Reference proteome</keyword>
<protein>
    <submittedName>
        <fullName evidence="2">Callose synthase 3-like</fullName>
    </submittedName>
</protein>
<dbReference type="Proteomes" id="UP001140949">
    <property type="component" value="Unassembled WGS sequence"/>
</dbReference>
<comment type="caution">
    <text evidence="2">The sequence shown here is derived from an EMBL/GenBank/DDBJ whole genome shotgun (WGS) entry which is preliminary data.</text>
</comment>
<dbReference type="EMBL" id="JANAVB010031682">
    <property type="protein sequence ID" value="KAJ6811357.1"/>
    <property type="molecule type" value="Genomic_DNA"/>
</dbReference>
<dbReference type="AlphaFoldDB" id="A0AAX6F4M8"/>
<gene>
    <name evidence="2" type="ORF">M6B38_154820</name>
</gene>